<evidence type="ECO:0000256" key="13">
    <source>
        <dbReference type="ARBA" id="ARBA00049221"/>
    </source>
</evidence>
<evidence type="ECO:0000313" key="18">
    <source>
        <dbReference type="EMBL" id="VDM55240.1"/>
    </source>
</evidence>
<evidence type="ECO:0000313" key="20">
    <source>
        <dbReference type="WBParaSite" id="ACOC_0000365401-mRNA-1"/>
    </source>
</evidence>
<dbReference type="OMA" id="MEYLLVI"/>
<comment type="catalytic activity">
    <reaction evidence="12">
        <text>9-(9Z-octadecenoyloxy)-octadecanoate + H2O = 9-hydroxy-octadecanoate + (9Z)-octadecenoate + H(+)</text>
        <dbReference type="Rhea" id="RHEA:52048"/>
        <dbReference type="ChEBI" id="CHEBI:15377"/>
        <dbReference type="ChEBI" id="CHEBI:15378"/>
        <dbReference type="ChEBI" id="CHEBI:30823"/>
        <dbReference type="ChEBI" id="CHEBI:136282"/>
        <dbReference type="ChEBI" id="CHEBI:136286"/>
    </reaction>
    <physiologicalReaction direction="left-to-right" evidence="12">
        <dbReference type="Rhea" id="RHEA:52049"/>
    </physiologicalReaction>
</comment>
<feature type="transmembrane region" description="Helical" evidence="17">
    <location>
        <begin position="62"/>
        <end position="86"/>
    </location>
</feature>
<comment type="catalytic activity">
    <reaction evidence="14">
        <text>13-(9Z-octadecenoyloxy)-octadecanoate + H2O = 13-hydroxy-octadecanoate + (9Z)-octadecenoate + H(+)</text>
        <dbReference type="Rhea" id="RHEA:52064"/>
        <dbReference type="ChEBI" id="CHEBI:15377"/>
        <dbReference type="ChEBI" id="CHEBI:15378"/>
        <dbReference type="ChEBI" id="CHEBI:30823"/>
        <dbReference type="ChEBI" id="CHEBI:136303"/>
        <dbReference type="ChEBI" id="CHEBI:136304"/>
    </reaction>
    <physiologicalReaction direction="left-to-right" evidence="14">
        <dbReference type="Rhea" id="RHEA:52065"/>
    </physiologicalReaction>
</comment>
<evidence type="ECO:0000256" key="8">
    <source>
        <dbReference type="ARBA" id="ARBA00047427"/>
    </source>
</evidence>
<keyword evidence="5 17" id="KW-1133">Transmembrane helix</keyword>
<evidence type="ECO:0000256" key="9">
    <source>
        <dbReference type="ARBA" id="ARBA00047863"/>
    </source>
</evidence>
<evidence type="ECO:0000256" key="6">
    <source>
        <dbReference type="ARBA" id="ARBA00023136"/>
    </source>
</evidence>
<comment type="similarity">
    <text evidence="3">Belongs to the AIG1 family.</text>
</comment>
<evidence type="ECO:0000256" key="14">
    <source>
        <dbReference type="ARBA" id="ARBA00049296"/>
    </source>
</evidence>
<comment type="catalytic activity">
    <reaction evidence="16">
        <text>12-(9Z-hexadecenoyloxy)-octadecanoate + H2O = 12-hydroxyoctadecanoate + (9Z)-hexadecenoate + H(+)</text>
        <dbReference type="Rhea" id="RHEA:52072"/>
        <dbReference type="ChEBI" id="CHEBI:15377"/>
        <dbReference type="ChEBI" id="CHEBI:15378"/>
        <dbReference type="ChEBI" id="CHEBI:32372"/>
        <dbReference type="ChEBI" id="CHEBI:84201"/>
        <dbReference type="ChEBI" id="CHEBI:136312"/>
    </reaction>
    <physiologicalReaction direction="left-to-right" evidence="16">
        <dbReference type="Rhea" id="RHEA:52073"/>
    </physiologicalReaction>
</comment>
<dbReference type="OrthoDB" id="1898221at2759"/>
<comment type="catalytic activity">
    <reaction evidence="11">
        <text>12-(9Z-octadecenoyloxy)-octadecanoate + H2O = 12-hydroxyoctadecanoate + (9Z)-octadecenoate + H(+)</text>
        <dbReference type="Rhea" id="RHEA:52060"/>
        <dbReference type="ChEBI" id="CHEBI:15377"/>
        <dbReference type="ChEBI" id="CHEBI:15378"/>
        <dbReference type="ChEBI" id="CHEBI:30823"/>
        <dbReference type="ChEBI" id="CHEBI:84201"/>
        <dbReference type="ChEBI" id="CHEBI:136302"/>
    </reaction>
    <physiologicalReaction direction="left-to-right" evidence="11">
        <dbReference type="Rhea" id="RHEA:52061"/>
    </physiologicalReaction>
</comment>
<evidence type="ECO:0000256" key="15">
    <source>
        <dbReference type="ARBA" id="ARBA00049322"/>
    </source>
</evidence>
<comment type="catalytic activity">
    <reaction evidence="10">
        <text>12-octadecanoyloxy-octadecanoate + H2O = 12-hydroxyoctadecanoate + octadecanoate + H(+)</text>
        <dbReference type="Rhea" id="RHEA:52080"/>
        <dbReference type="ChEBI" id="CHEBI:15377"/>
        <dbReference type="ChEBI" id="CHEBI:15378"/>
        <dbReference type="ChEBI" id="CHEBI:25629"/>
        <dbReference type="ChEBI" id="CHEBI:84201"/>
        <dbReference type="ChEBI" id="CHEBI:136330"/>
    </reaction>
    <physiologicalReaction direction="left-to-right" evidence="10">
        <dbReference type="Rhea" id="RHEA:52081"/>
    </physiologicalReaction>
</comment>
<evidence type="ECO:0000256" key="10">
    <source>
        <dbReference type="ARBA" id="ARBA00048680"/>
    </source>
</evidence>
<comment type="subcellular location">
    <subcellularLocation>
        <location evidence="2">Endomembrane system</location>
        <topology evidence="2">Multi-pass membrane protein</topology>
    </subcellularLocation>
</comment>
<dbReference type="STRING" id="334426.A0A0R3PH33"/>
<keyword evidence="6 17" id="KW-0472">Membrane</keyword>
<reference evidence="20" key="1">
    <citation type="submission" date="2017-02" db="UniProtKB">
        <authorList>
            <consortium name="WormBaseParasite"/>
        </authorList>
    </citation>
    <scope>IDENTIFICATION</scope>
</reference>
<evidence type="ECO:0000256" key="5">
    <source>
        <dbReference type="ARBA" id="ARBA00022989"/>
    </source>
</evidence>
<comment type="catalytic activity">
    <reaction evidence="15">
        <text>13-(9Z-hexadecenoyloxy)-octadecanoate + H2O = 13-hydroxy-octadecanoate + (9Z)-hexadecenoate + H(+)</text>
        <dbReference type="Rhea" id="RHEA:52076"/>
        <dbReference type="ChEBI" id="CHEBI:15377"/>
        <dbReference type="ChEBI" id="CHEBI:15378"/>
        <dbReference type="ChEBI" id="CHEBI:32372"/>
        <dbReference type="ChEBI" id="CHEBI:136304"/>
        <dbReference type="ChEBI" id="CHEBI:136315"/>
    </reaction>
    <physiologicalReaction direction="left-to-right" evidence="15">
        <dbReference type="Rhea" id="RHEA:52077"/>
    </physiologicalReaction>
</comment>
<dbReference type="Pfam" id="PF04750">
    <property type="entry name" value="Far-17a_AIG1"/>
    <property type="match status" value="1"/>
</dbReference>
<dbReference type="InterPro" id="IPR006838">
    <property type="entry name" value="ADTRP_AIG1"/>
</dbReference>
<evidence type="ECO:0000313" key="19">
    <source>
        <dbReference type="Proteomes" id="UP000267027"/>
    </source>
</evidence>
<evidence type="ECO:0000256" key="7">
    <source>
        <dbReference type="ARBA" id="ARBA00047368"/>
    </source>
</evidence>
<keyword evidence="19" id="KW-1185">Reference proteome</keyword>
<reference evidence="18 19" key="2">
    <citation type="submission" date="2018-11" db="EMBL/GenBank/DDBJ databases">
        <authorList>
            <consortium name="Pathogen Informatics"/>
        </authorList>
    </citation>
    <scope>NUCLEOTIDE SEQUENCE [LARGE SCALE GENOMIC DNA]</scope>
    <source>
        <strain evidence="18 19">Costa Rica</strain>
    </source>
</reference>
<evidence type="ECO:0000256" key="4">
    <source>
        <dbReference type="ARBA" id="ARBA00022692"/>
    </source>
</evidence>
<evidence type="ECO:0000256" key="3">
    <source>
        <dbReference type="ARBA" id="ARBA00009300"/>
    </source>
</evidence>
<sequence>MVVTCALFWGLHFLDPSLVMPEWLANLIPPWLNHVTHTLPVIYVIFELLTTNRASPSCSMSVAASTVYVTIYLTIILAVRFLHGYWLYPLLELLTLELLALFFLASVAGYYFLIRLSTVLSLWSIGK</sequence>
<protein>
    <submittedName>
        <fullName evidence="20">Transmembrane protein 216</fullName>
    </submittedName>
</protein>
<evidence type="ECO:0000256" key="12">
    <source>
        <dbReference type="ARBA" id="ARBA00048800"/>
    </source>
</evidence>
<dbReference type="Proteomes" id="UP000267027">
    <property type="component" value="Unassembled WGS sequence"/>
</dbReference>
<organism evidence="20">
    <name type="scientific">Angiostrongylus costaricensis</name>
    <name type="common">Nematode worm</name>
    <dbReference type="NCBI Taxonomy" id="334426"/>
    <lineage>
        <taxon>Eukaryota</taxon>
        <taxon>Metazoa</taxon>
        <taxon>Ecdysozoa</taxon>
        <taxon>Nematoda</taxon>
        <taxon>Chromadorea</taxon>
        <taxon>Rhabditida</taxon>
        <taxon>Rhabditina</taxon>
        <taxon>Rhabditomorpha</taxon>
        <taxon>Strongyloidea</taxon>
        <taxon>Metastrongylidae</taxon>
        <taxon>Angiostrongylus</taxon>
    </lineage>
</organism>
<comment type="catalytic activity">
    <reaction evidence="1">
        <text>9-(9Z-hexadecenoyloxy)-octadecanoate + H2O = (9Z)-hexadecenoate + 9-hydroxy-octadecanoate + H(+)</text>
        <dbReference type="Rhea" id="RHEA:52068"/>
        <dbReference type="ChEBI" id="CHEBI:15377"/>
        <dbReference type="ChEBI" id="CHEBI:15378"/>
        <dbReference type="ChEBI" id="CHEBI:32372"/>
        <dbReference type="ChEBI" id="CHEBI:136286"/>
        <dbReference type="ChEBI" id="CHEBI:136309"/>
    </reaction>
    <physiologicalReaction direction="left-to-right" evidence="1">
        <dbReference type="Rhea" id="RHEA:52069"/>
    </physiologicalReaction>
</comment>
<dbReference type="EMBL" id="UYYA01001236">
    <property type="protein sequence ID" value="VDM55240.1"/>
    <property type="molecule type" value="Genomic_DNA"/>
</dbReference>
<keyword evidence="4 17" id="KW-0812">Transmembrane</keyword>
<evidence type="ECO:0000256" key="17">
    <source>
        <dbReference type="SAM" id="Phobius"/>
    </source>
</evidence>
<evidence type="ECO:0000256" key="2">
    <source>
        <dbReference type="ARBA" id="ARBA00004127"/>
    </source>
</evidence>
<comment type="catalytic activity">
    <reaction evidence="8">
        <text>13-octadecanoyloxy-octadecanoate + H2O = 13-hydroxy-octadecanoate + octadecanoate + H(+)</text>
        <dbReference type="Rhea" id="RHEA:52084"/>
        <dbReference type="ChEBI" id="CHEBI:15377"/>
        <dbReference type="ChEBI" id="CHEBI:15378"/>
        <dbReference type="ChEBI" id="CHEBI:25629"/>
        <dbReference type="ChEBI" id="CHEBI:136304"/>
        <dbReference type="ChEBI" id="CHEBI:136335"/>
    </reaction>
    <physiologicalReaction direction="left-to-right" evidence="8">
        <dbReference type="Rhea" id="RHEA:52085"/>
    </physiologicalReaction>
</comment>
<dbReference type="GO" id="GO:0016020">
    <property type="term" value="C:membrane"/>
    <property type="evidence" value="ECO:0007669"/>
    <property type="project" value="InterPro"/>
</dbReference>
<feature type="transmembrane region" description="Helical" evidence="17">
    <location>
        <begin position="98"/>
        <end position="123"/>
    </location>
</feature>
<comment type="catalytic activity">
    <reaction evidence="7">
        <text>12-hexadecanoyloxy-octadecanoate + H2O = 12-hydroxyoctadecanoate + hexadecanoate + H(+)</text>
        <dbReference type="Rhea" id="RHEA:52056"/>
        <dbReference type="ChEBI" id="CHEBI:7896"/>
        <dbReference type="ChEBI" id="CHEBI:15377"/>
        <dbReference type="ChEBI" id="CHEBI:15378"/>
        <dbReference type="ChEBI" id="CHEBI:83677"/>
        <dbReference type="ChEBI" id="CHEBI:84201"/>
    </reaction>
    <physiologicalReaction direction="left-to-right" evidence="7">
        <dbReference type="Rhea" id="RHEA:52057"/>
    </physiologicalReaction>
</comment>
<name>A0A0R3PH33_ANGCS</name>
<comment type="catalytic activity">
    <reaction evidence="13">
        <text>9-octadecanoyloxy-octadecanoate + H2O = 9-hydroxy-octadecanoate + octadecanoate + H(+)</text>
        <dbReference type="Rhea" id="RHEA:52096"/>
        <dbReference type="ChEBI" id="CHEBI:15377"/>
        <dbReference type="ChEBI" id="CHEBI:15378"/>
        <dbReference type="ChEBI" id="CHEBI:25629"/>
        <dbReference type="ChEBI" id="CHEBI:136286"/>
        <dbReference type="ChEBI" id="CHEBI:136373"/>
    </reaction>
    <physiologicalReaction direction="left-to-right" evidence="13">
        <dbReference type="Rhea" id="RHEA:52097"/>
    </physiologicalReaction>
</comment>
<dbReference type="PANTHER" id="PTHR10989:SF23">
    <property type="entry name" value="FAR-17A_AIG1-LIKE PROTEIN"/>
    <property type="match status" value="1"/>
</dbReference>
<gene>
    <name evidence="18" type="ORF">ACOC_LOCUS3655</name>
</gene>
<dbReference type="GO" id="GO:0012505">
    <property type="term" value="C:endomembrane system"/>
    <property type="evidence" value="ECO:0007669"/>
    <property type="project" value="UniProtKB-SubCell"/>
</dbReference>
<dbReference type="PANTHER" id="PTHR10989">
    <property type="entry name" value="ANDROGEN-INDUCED PROTEIN 1-RELATED"/>
    <property type="match status" value="1"/>
</dbReference>
<dbReference type="AlphaFoldDB" id="A0A0R3PH33"/>
<comment type="catalytic activity">
    <reaction evidence="9">
        <text>9-hexadecanoyloxy-octadecanoate + H2O = 9-hydroxy-octadecanoate + hexadecanoate + H(+)</text>
        <dbReference type="Rhea" id="RHEA:52052"/>
        <dbReference type="ChEBI" id="CHEBI:7896"/>
        <dbReference type="ChEBI" id="CHEBI:15377"/>
        <dbReference type="ChEBI" id="CHEBI:15378"/>
        <dbReference type="ChEBI" id="CHEBI:83670"/>
        <dbReference type="ChEBI" id="CHEBI:136286"/>
    </reaction>
    <physiologicalReaction direction="left-to-right" evidence="9">
        <dbReference type="Rhea" id="RHEA:52053"/>
    </physiologicalReaction>
</comment>
<evidence type="ECO:0000256" key="1">
    <source>
        <dbReference type="ARBA" id="ARBA00000923"/>
    </source>
</evidence>
<evidence type="ECO:0000256" key="16">
    <source>
        <dbReference type="ARBA" id="ARBA00049428"/>
    </source>
</evidence>
<proteinExistence type="inferred from homology"/>
<accession>A0A0R3PH33</accession>
<evidence type="ECO:0000256" key="11">
    <source>
        <dbReference type="ARBA" id="ARBA00048701"/>
    </source>
</evidence>
<dbReference type="WBParaSite" id="ACOC_0000365401-mRNA-1">
    <property type="protein sequence ID" value="ACOC_0000365401-mRNA-1"/>
    <property type="gene ID" value="ACOC_0000365401"/>
</dbReference>
<feature type="transmembrane region" description="Helical" evidence="17">
    <location>
        <begin position="31"/>
        <end position="50"/>
    </location>
</feature>